<dbReference type="EMBL" id="FOCX01000013">
    <property type="protein sequence ID" value="SEO47227.1"/>
    <property type="molecule type" value="Genomic_DNA"/>
</dbReference>
<proteinExistence type="predicted"/>
<dbReference type="AlphaFoldDB" id="A0A1H8PZY2"/>
<name>A0A1H8PZY2_9EURY</name>
<keyword evidence="2" id="KW-1185">Reference proteome</keyword>
<accession>A0A1H8PZY2</accession>
<organism evidence="1 2">
    <name type="scientific">Halorientalis persicus</name>
    <dbReference type="NCBI Taxonomy" id="1367881"/>
    <lineage>
        <taxon>Archaea</taxon>
        <taxon>Methanobacteriati</taxon>
        <taxon>Methanobacteriota</taxon>
        <taxon>Stenosarchaea group</taxon>
        <taxon>Halobacteria</taxon>
        <taxon>Halobacteriales</taxon>
        <taxon>Haloarculaceae</taxon>
        <taxon>Halorientalis</taxon>
    </lineage>
</organism>
<dbReference type="Proteomes" id="UP000198775">
    <property type="component" value="Unassembled WGS sequence"/>
</dbReference>
<reference evidence="2" key="1">
    <citation type="submission" date="2016-10" db="EMBL/GenBank/DDBJ databases">
        <authorList>
            <person name="Varghese N."/>
            <person name="Submissions S."/>
        </authorList>
    </citation>
    <scope>NUCLEOTIDE SEQUENCE [LARGE SCALE GENOMIC DNA]</scope>
    <source>
        <strain evidence="2">IBRC-M 10043</strain>
    </source>
</reference>
<evidence type="ECO:0000313" key="2">
    <source>
        <dbReference type="Proteomes" id="UP000198775"/>
    </source>
</evidence>
<protein>
    <submittedName>
        <fullName evidence="1">Uncharacterized protein</fullName>
    </submittedName>
</protein>
<evidence type="ECO:0000313" key="1">
    <source>
        <dbReference type="EMBL" id="SEO47227.1"/>
    </source>
</evidence>
<sequence>MLMIEHPSAACPECSQPLLYGTKEEASSWKVYYECTAKCGFEERVGRVSMSEVDHQDELDRKAEEMGERYTEG</sequence>
<gene>
    <name evidence="1" type="ORF">SAMN05216388_10139</name>
</gene>